<dbReference type="AlphaFoldDB" id="A0A8H6FBF2"/>
<evidence type="ECO:0000313" key="2">
    <source>
        <dbReference type="Proteomes" id="UP000593566"/>
    </source>
</evidence>
<reference evidence="1 2" key="1">
    <citation type="journal article" date="2020" name="Genomics">
        <title>Complete, high-quality genomes from long-read metagenomic sequencing of two wolf lichen thalli reveals enigmatic genome architecture.</title>
        <authorList>
            <person name="McKenzie S.K."/>
            <person name="Walston R.F."/>
            <person name="Allen J.L."/>
        </authorList>
    </citation>
    <scope>NUCLEOTIDE SEQUENCE [LARGE SCALE GENOMIC DNA]</scope>
    <source>
        <strain evidence="1">WasteWater1</strain>
    </source>
</reference>
<organism evidence="1 2">
    <name type="scientific">Letharia lupina</name>
    <dbReference type="NCBI Taxonomy" id="560253"/>
    <lineage>
        <taxon>Eukaryota</taxon>
        <taxon>Fungi</taxon>
        <taxon>Dikarya</taxon>
        <taxon>Ascomycota</taxon>
        <taxon>Pezizomycotina</taxon>
        <taxon>Lecanoromycetes</taxon>
        <taxon>OSLEUM clade</taxon>
        <taxon>Lecanoromycetidae</taxon>
        <taxon>Lecanorales</taxon>
        <taxon>Lecanorineae</taxon>
        <taxon>Parmeliaceae</taxon>
        <taxon>Letharia</taxon>
    </lineage>
</organism>
<dbReference type="Proteomes" id="UP000593566">
    <property type="component" value="Unassembled WGS sequence"/>
</dbReference>
<dbReference type="EMBL" id="JACCJB010000013">
    <property type="protein sequence ID" value="KAF6221961.1"/>
    <property type="molecule type" value="Genomic_DNA"/>
</dbReference>
<comment type="caution">
    <text evidence="1">The sequence shown here is derived from an EMBL/GenBank/DDBJ whole genome shotgun (WGS) entry which is preliminary data.</text>
</comment>
<accession>A0A8H6FBF2</accession>
<dbReference type="InterPro" id="IPR026749">
    <property type="entry name" value="Tmem135"/>
</dbReference>
<dbReference type="RefSeq" id="XP_037151396.1">
    <property type="nucleotide sequence ID" value="XM_037292857.1"/>
</dbReference>
<protein>
    <submittedName>
        <fullName evidence="1">Uncharacterized protein</fullName>
    </submittedName>
</protein>
<dbReference type="PANTHER" id="PTHR12459:SF19">
    <property type="entry name" value="TRANSMEMBRANE PROTEIN 135 N-TERMINAL DOMAIN-CONTAINING PROTEIN"/>
    <property type="match status" value="1"/>
</dbReference>
<keyword evidence="2" id="KW-1185">Reference proteome</keyword>
<evidence type="ECO:0000313" key="1">
    <source>
        <dbReference type="EMBL" id="KAF6221961.1"/>
    </source>
</evidence>
<sequence>MAPSDPYPSPPPSPAQIGADPILRNALRYTLSAKEYKTLHQYLISRSPPAVRKRALPPPKYAALVQSKDDYNGAAIRASLRVFIATQTSLKLWELTKGSFFAGGNPQRIKPKTPILKSPNLRLSLSLSLLLLLHRLLFRFFSRLRSNLLTKDAAPFRRRNPRISRSLTSRLAPAIGASLAGFALGVYPGDQLRITIAIYVATRSLEFAYIALEEDGWFRGKPWWWGSWLLMPVATGQLLHAFVFDRDCFPKAYGDFILDHTPNYVQRRPASYPPNLSWPSTNTIVDSLAEMSRLNWPPFISPILFPSTQTLPPSLTQLAPITSPAHPSHTFLSCATLHPSTPSCLTTFVRYILTAFPTLAKFFAAYYTLFALPKWRMFVEEPSHELNALAKRVLRTSAFLTGAIGTSWGSICLFQNLFPRTLTPSSRWVLGGALGGMWGFVDRRGGHGHFLYSIRLGIDSFWKVGKKRGWWKGVQGGDVLVFVAGLGIVNVVYEKNRGAVGGVGKGVGWLRGEELFSETVENDLEGKAEVKRD</sequence>
<name>A0A8H6FBF2_9LECA</name>
<dbReference type="PANTHER" id="PTHR12459">
    <property type="entry name" value="TRANSMEMBRANE PROTEIN 135-RELATED"/>
    <property type="match status" value="1"/>
</dbReference>
<gene>
    <name evidence="1" type="ORF">HO133_001929</name>
</gene>
<dbReference type="GeneID" id="59330343"/>
<proteinExistence type="predicted"/>